<proteinExistence type="predicted"/>
<organism evidence="2 3">
    <name type="scientific">Citrus unshiu</name>
    <name type="common">Satsuma mandarin</name>
    <name type="synonym">Citrus nobilis var. unshiu</name>
    <dbReference type="NCBI Taxonomy" id="55188"/>
    <lineage>
        <taxon>Eukaryota</taxon>
        <taxon>Viridiplantae</taxon>
        <taxon>Streptophyta</taxon>
        <taxon>Embryophyta</taxon>
        <taxon>Tracheophyta</taxon>
        <taxon>Spermatophyta</taxon>
        <taxon>Magnoliopsida</taxon>
        <taxon>eudicotyledons</taxon>
        <taxon>Gunneridae</taxon>
        <taxon>Pentapetalae</taxon>
        <taxon>rosids</taxon>
        <taxon>malvids</taxon>
        <taxon>Sapindales</taxon>
        <taxon>Rutaceae</taxon>
        <taxon>Aurantioideae</taxon>
        <taxon>Citrus</taxon>
    </lineage>
</organism>
<feature type="transmembrane region" description="Helical" evidence="1">
    <location>
        <begin position="7"/>
        <end position="30"/>
    </location>
</feature>
<gene>
    <name evidence="2" type="ORF">CUMW_262210</name>
</gene>
<reference evidence="2 3" key="1">
    <citation type="journal article" date="2017" name="Front. Genet.">
        <title>Draft sequencing of the heterozygous diploid genome of Satsuma (Citrus unshiu Marc.) using a hybrid assembly approach.</title>
        <authorList>
            <person name="Shimizu T."/>
            <person name="Tanizawa Y."/>
            <person name="Mochizuki T."/>
            <person name="Nagasaki H."/>
            <person name="Yoshioka T."/>
            <person name="Toyoda A."/>
            <person name="Fujiyama A."/>
            <person name="Kaminuma E."/>
            <person name="Nakamura Y."/>
        </authorList>
    </citation>
    <scope>NUCLEOTIDE SEQUENCE [LARGE SCALE GENOMIC DNA]</scope>
    <source>
        <strain evidence="3">cv. Miyagawa wase</strain>
    </source>
</reference>
<comment type="caution">
    <text evidence="2">The sequence shown here is derived from an EMBL/GenBank/DDBJ whole genome shotgun (WGS) entry which is preliminary data.</text>
</comment>
<accession>A0A2H5QUD8</accession>
<keyword evidence="1" id="KW-0472">Membrane</keyword>
<dbReference type="AlphaFoldDB" id="A0A2H5QUD8"/>
<protein>
    <submittedName>
        <fullName evidence="2">Uncharacterized protein</fullName>
    </submittedName>
</protein>
<keyword evidence="1" id="KW-0812">Transmembrane</keyword>
<sequence>MNQSKQALMFSLVGVGFILYVLQSGVPPFWAVSLQKLRREFMMLFGKENLTLKLILGKLFQVVPSSWFTRC</sequence>
<evidence type="ECO:0000313" key="2">
    <source>
        <dbReference type="EMBL" id="GAY68189.1"/>
    </source>
</evidence>
<evidence type="ECO:0000313" key="3">
    <source>
        <dbReference type="Proteomes" id="UP000236630"/>
    </source>
</evidence>
<dbReference type="EMBL" id="BDQV01000831">
    <property type="protein sequence ID" value="GAY68189.1"/>
    <property type="molecule type" value="Genomic_DNA"/>
</dbReference>
<evidence type="ECO:0000256" key="1">
    <source>
        <dbReference type="SAM" id="Phobius"/>
    </source>
</evidence>
<keyword evidence="3" id="KW-1185">Reference proteome</keyword>
<dbReference type="Proteomes" id="UP000236630">
    <property type="component" value="Unassembled WGS sequence"/>
</dbReference>
<keyword evidence="1" id="KW-1133">Transmembrane helix</keyword>
<name>A0A2H5QUD8_CITUN</name>